<gene>
    <name evidence="5" type="ORF">PH586_14335</name>
</gene>
<dbReference type="CDD" id="cd09971">
    <property type="entry name" value="SdiA-regulated"/>
    <property type="match status" value="1"/>
</dbReference>
<evidence type="ECO:0000256" key="2">
    <source>
        <dbReference type="ARBA" id="ARBA00009852"/>
    </source>
</evidence>
<accession>A0ABT4XH87</accession>
<evidence type="ECO:0000313" key="5">
    <source>
        <dbReference type="EMBL" id="MDA7087564.1"/>
    </source>
</evidence>
<organism evidence="5 6">
    <name type="scientific">Pseudomonas aestuarii</name>
    <dbReference type="NCBI Taxonomy" id="3018340"/>
    <lineage>
        <taxon>Bacteria</taxon>
        <taxon>Pseudomonadati</taxon>
        <taxon>Pseudomonadota</taxon>
        <taxon>Gammaproteobacteria</taxon>
        <taxon>Pseudomonadales</taxon>
        <taxon>Pseudomonadaceae</taxon>
        <taxon>Pseudomonas</taxon>
    </lineage>
</organism>
<dbReference type="EMBL" id="JAQJZJ010000006">
    <property type="protein sequence ID" value="MDA7087564.1"/>
    <property type="molecule type" value="Genomic_DNA"/>
</dbReference>
<reference evidence="5 6" key="1">
    <citation type="submission" date="2023-01" db="EMBL/GenBank/DDBJ databases">
        <title>Pseudomonas SA3-5T sp. nov., isolated from tidal flat sediment.</title>
        <authorList>
            <person name="Kim H.S."/>
            <person name="Kim J.-S."/>
            <person name="Suh M.K."/>
            <person name="Eom M.K."/>
            <person name="Lee J.-S."/>
        </authorList>
    </citation>
    <scope>NUCLEOTIDE SEQUENCE [LARGE SCALE GENOMIC DNA]</scope>
    <source>
        <strain evidence="5 6">SA3-5</strain>
    </source>
</reference>
<name>A0ABT4XH87_9PSED</name>
<comment type="similarity">
    <text evidence="2">Belongs to the YjiK family.</text>
</comment>
<dbReference type="SUPFAM" id="SSF50956">
    <property type="entry name" value="Thermostable phytase (3-phytase)"/>
    <property type="match status" value="1"/>
</dbReference>
<keyword evidence="6" id="KW-1185">Reference proteome</keyword>
<proteinExistence type="inferred from homology"/>
<keyword evidence="4" id="KW-0472">Membrane</keyword>
<comment type="subcellular location">
    <subcellularLocation>
        <location evidence="1">Cell membrane</location>
    </subcellularLocation>
</comment>
<protein>
    <submittedName>
        <fullName evidence="5">SdiA-regulated domain-containing protein</fullName>
    </submittedName>
</protein>
<comment type="caution">
    <text evidence="5">The sequence shown here is derived from an EMBL/GenBank/DDBJ whole genome shotgun (WGS) entry which is preliminary data.</text>
</comment>
<dbReference type="RefSeq" id="WP_271348439.1">
    <property type="nucleotide sequence ID" value="NZ_JAQJZJ010000006.1"/>
</dbReference>
<evidence type="ECO:0000313" key="6">
    <source>
        <dbReference type="Proteomes" id="UP001212042"/>
    </source>
</evidence>
<evidence type="ECO:0000256" key="1">
    <source>
        <dbReference type="ARBA" id="ARBA00004236"/>
    </source>
</evidence>
<dbReference type="Gene3D" id="2.120.10.30">
    <property type="entry name" value="TolB, C-terminal domain"/>
    <property type="match status" value="1"/>
</dbReference>
<keyword evidence="3" id="KW-1003">Cell membrane</keyword>
<evidence type="ECO:0000256" key="3">
    <source>
        <dbReference type="ARBA" id="ARBA00022475"/>
    </source>
</evidence>
<dbReference type="Pfam" id="PF06977">
    <property type="entry name" value="SdiA-regulated"/>
    <property type="match status" value="1"/>
</dbReference>
<sequence length="310" mass="33690">MPAPLFRFMRPRRLVLLVLLVATALLINFLRLDERAWFWLGEGRLSVVEQQASIWLPGYRAVMQGKSLSGLEQDETSGLTYSPATDTLFTVTGKHPQLVELTLGGEVLRRIPLTGFSDPEGVEVISNGRLAIIDERRRSMTVFSLDAATQSLDAGDYPSFDLGFADSGNKGFEGVAWDSLNQRVLLGKERGPLGLFSLSLANEEGAVGTLQALPSKRAFVRDISSLSFDARSGHTLVLSDESRLLLELDEQGQPVSFISLIGGLNGLQQSIKQAEGVTMDAAGNIYIVGEPNLLYVFSKPAPVVLPAQVD</sequence>
<evidence type="ECO:0000256" key="4">
    <source>
        <dbReference type="ARBA" id="ARBA00023136"/>
    </source>
</evidence>
<dbReference type="Proteomes" id="UP001212042">
    <property type="component" value="Unassembled WGS sequence"/>
</dbReference>
<dbReference type="InterPro" id="IPR009722">
    <property type="entry name" value="YjiK/CarP"/>
</dbReference>
<dbReference type="InterPro" id="IPR011042">
    <property type="entry name" value="6-blade_b-propeller_TolB-like"/>
</dbReference>